<evidence type="ECO:0000256" key="6">
    <source>
        <dbReference type="ARBA" id="ARBA00034721"/>
    </source>
</evidence>
<proteinExistence type="inferred from homology"/>
<feature type="domain" description="MARVEL" evidence="10">
    <location>
        <begin position="1"/>
        <end position="123"/>
    </location>
</feature>
<dbReference type="AlphaFoldDB" id="A0A852JEJ2"/>
<feature type="transmembrane region" description="Helical" evidence="9">
    <location>
        <begin position="23"/>
        <end position="48"/>
    </location>
</feature>
<keyword evidence="4 8" id="KW-0472">Membrane</keyword>
<dbReference type="Proteomes" id="UP000627253">
    <property type="component" value="Unassembled WGS sequence"/>
</dbReference>
<dbReference type="EMBL" id="WAAF01016613">
    <property type="protein sequence ID" value="NXX48749.1"/>
    <property type="molecule type" value="Genomic_DNA"/>
</dbReference>
<dbReference type="InterPro" id="IPR008253">
    <property type="entry name" value="Marvel"/>
</dbReference>
<dbReference type="PRINTS" id="PR01884">
    <property type="entry name" value="MALPROTEIN"/>
</dbReference>
<dbReference type="GO" id="GO:0042552">
    <property type="term" value="P:myelination"/>
    <property type="evidence" value="ECO:0007669"/>
    <property type="project" value="TreeGrafter"/>
</dbReference>
<keyword evidence="3 9" id="KW-1133">Transmembrane helix</keyword>
<evidence type="ECO:0000256" key="4">
    <source>
        <dbReference type="ARBA" id="ARBA00023136"/>
    </source>
</evidence>
<dbReference type="GO" id="GO:0016020">
    <property type="term" value="C:membrane"/>
    <property type="evidence" value="ECO:0007669"/>
    <property type="project" value="UniProtKB-SubCell"/>
</dbReference>
<evidence type="ECO:0000313" key="12">
    <source>
        <dbReference type="Proteomes" id="UP000627253"/>
    </source>
</evidence>
<name>A0A852JEJ2_9PICI</name>
<dbReference type="PROSITE" id="PS51225">
    <property type="entry name" value="MARVEL"/>
    <property type="match status" value="1"/>
</dbReference>
<sequence>VFGGLVWILVAASRVQDPMLQGWVMFVSVFCFVMSTTLLCLYICGVHGGSSSWVTLVSGCDEPQDLIPLCCHQQTVILSTHQITASGLACVGSFSLLSPSTVFAFLATLIYVIHEVCSLWRWRSS</sequence>
<accession>A0A852JEJ2</accession>
<feature type="non-terminal residue" evidence="11">
    <location>
        <position position="1"/>
    </location>
</feature>
<dbReference type="PANTHER" id="PTHR22776:SF12">
    <property type="entry name" value="MYELIN AND LYMPHOCYTE PROTEIN"/>
    <property type="match status" value="1"/>
</dbReference>
<evidence type="ECO:0000313" key="11">
    <source>
        <dbReference type="EMBL" id="NXX48749.1"/>
    </source>
</evidence>
<dbReference type="OrthoDB" id="9940869at2759"/>
<evidence type="ECO:0000256" key="7">
    <source>
        <dbReference type="ARBA" id="ARBA00039981"/>
    </source>
</evidence>
<gene>
    <name evidence="11" type="primary">Mal</name>
    <name evidence="11" type="ORF">TRILEU_R00394</name>
</gene>
<keyword evidence="2 8" id="KW-0812">Transmembrane</keyword>
<dbReference type="InterPro" id="IPR050578">
    <property type="entry name" value="MARVEL-CKLF_proteins"/>
</dbReference>
<dbReference type="PANTHER" id="PTHR22776">
    <property type="entry name" value="MARVEL-CONTAINING POTENTIAL LIPID RAFT-ASSOCIATED PROTEIN"/>
    <property type="match status" value="1"/>
</dbReference>
<evidence type="ECO:0000256" key="5">
    <source>
        <dbReference type="ARBA" id="ARBA00023288"/>
    </source>
</evidence>
<organism evidence="11 12">
    <name type="scientific">Tricholaema leucomelas</name>
    <name type="common">pied barbet</name>
    <dbReference type="NCBI Taxonomy" id="240729"/>
    <lineage>
        <taxon>Eukaryota</taxon>
        <taxon>Metazoa</taxon>
        <taxon>Chordata</taxon>
        <taxon>Craniata</taxon>
        <taxon>Vertebrata</taxon>
        <taxon>Euteleostomi</taxon>
        <taxon>Archelosauria</taxon>
        <taxon>Archosauria</taxon>
        <taxon>Dinosauria</taxon>
        <taxon>Saurischia</taxon>
        <taxon>Theropoda</taxon>
        <taxon>Coelurosauria</taxon>
        <taxon>Aves</taxon>
        <taxon>Neognathae</taxon>
        <taxon>Neoaves</taxon>
        <taxon>Telluraves</taxon>
        <taxon>Coraciimorphae</taxon>
        <taxon>Piciformes</taxon>
        <taxon>Lybiidae</taxon>
        <taxon>Tricholaema lacrymosa</taxon>
    </lineage>
</organism>
<comment type="similarity">
    <text evidence="6">Belongs to the MAL family.</text>
</comment>
<evidence type="ECO:0000256" key="3">
    <source>
        <dbReference type="ARBA" id="ARBA00022989"/>
    </source>
</evidence>
<evidence type="ECO:0000259" key="10">
    <source>
        <dbReference type="PROSITE" id="PS51225"/>
    </source>
</evidence>
<dbReference type="GO" id="GO:0019911">
    <property type="term" value="F:structural constituent of myelin sheath"/>
    <property type="evidence" value="ECO:0007669"/>
    <property type="project" value="TreeGrafter"/>
</dbReference>
<evidence type="ECO:0000256" key="1">
    <source>
        <dbReference type="ARBA" id="ARBA00004141"/>
    </source>
</evidence>
<dbReference type="InterPro" id="IPR013295">
    <property type="entry name" value="MAL"/>
</dbReference>
<protein>
    <recommendedName>
        <fullName evidence="7">Myelin and lymphocyte protein</fullName>
    </recommendedName>
</protein>
<reference evidence="11" key="1">
    <citation type="submission" date="2020-02" db="EMBL/GenBank/DDBJ databases">
        <title>Bird 10,000 Genomes (B10K) Project - Family phase.</title>
        <authorList>
            <person name="Zhang G."/>
        </authorList>
    </citation>
    <scope>NUCLEOTIDE SEQUENCE</scope>
    <source>
        <strain evidence="11">B10K-DU-002-37</strain>
        <tissue evidence="11">Muscle</tissue>
    </source>
</reference>
<evidence type="ECO:0000256" key="2">
    <source>
        <dbReference type="ARBA" id="ARBA00022692"/>
    </source>
</evidence>
<comment type="caution">
    <text evidence="11">The sequence shown here is derived from an EMBL/GenBank/DDBJ whole genome shotgun (WGS) entry which is preliminary data.</text>
</comment>
<evidence type="ECO:0000256" key="9">
    <source>
        <dbReference type="SAM" id="Phobius"/>
    </source>
</evidence>
<evidence type="ECO:0000256" key="8">
    <source>
        <dbReference type="PROSITE-ProRule" id="PRU00581"/>
    </source>
</evidence>
<feature type="non-terminal residue" evidence="11">
    <location>
        <position position="125"/>
    </location>
</feature>
<keyword evidence="5" id="KW-0449">Lipoprotein</keyword>
<comment type="subcellular location">
    <subcellularLocation>
        <location evidence="1">Membrane</location>
        <topology evidence="1">Multi-pass membrane protein</topology>
    </subcellularLocation>
</comment>
<feature type="transmembrane region" description="Helical" evidence="9">
    <location>
        <begin position="102"/>
        <end position="122"/>
    </location>
</feature>
<keyword evidence="12" id="KW-1185">Reference proteome</keyword>